<gene>
    <name evidence="11" type="primary">atpB</name>
    <name evidence="13" type="ORF">G3M70_14800</name>
</gene>
<keyword evidence="11" id="KW-1003">Cell membrane</keyword>
<evidence type="ECO:0000256" key="8">
    <source>
        <dbReference type="ARBA" id="ARBA00023065"/>
    </source>
</evidence>
<keyword evidence="5 11" id="KW-0812">Transmembrane</keyword>
<dbReference type="PROSITE" id="PS00449">
    <property type="entry name" value="ATPASE_A"/>
    <property type="match status" value="1"/>
</dbReference>
<dbReference type="Gene3D" id="1.20.120.220">
    <property type="entry name" value="ATP synthase, F0 complex, subunit A"/>
    <property type="match status" value="1"/>
</dbReference>
<keyword evidence="4 11" id="KW-0138">CF(0)</keyword>
<dbReference type="Pfam" id="PF00119">
    <property type="entry name" value="ATP-synt_A"/>
    <property type="match status" value="1"/>
</dbReference>
<dbReference type="InterPro" id="IPR035908">
    <property type="entry name" value="F0_ATP_A_sf"/>
</dbReference>
<sequence>MSGENPLHHFELHPLVELHLGGLDISINKAIIAMWIGLALVYLFFMLVVSKGVKLVPGKLQSVGEVALEFIRGMTDEFIGEEGKKYFHFIAALFFFIFACNFIGLVPGSYTITSQLVVTGAFSVLIFIMTLLIGFAKHGLHFLGILVPPGVPKIMIPFMVIVETISLLARPISLSVRLFANMTAGHTVLGVLFALTMSAPIWIGWLPFGFTVIINVLEMAIALIQAYIFATLTCVYIGDVIKLH</sequence>
<evidence type="ECO:0000313" key="13">
    <source>
        <dbReference type="EMBL" id="QPJ63074.1"/>
    </source>
</evidence>
<evidence type="ECO:0000256" key="9">
    <source>
        <dbReference type="ARBA" id="ARBA00023136"/>
    </source>
</evidence>
<evidence type="ECO:0000256" key="1">
    <source>
        <dbReference type="ARBA" id="ARBA00004141"/>
    </source>
</evidence>
<feature type="transmembrane region" description="Helical" evidence="11">
    <location>
        <begin position="212"/>
        <end position="238"/>
    </location>
</feature>
<dbReference type="GO" id="GO:0005886">
    <property type="term" value="C:plasma membrane"/>
    <property type="evidence" value="ECO:0007669"/>
    <property type="project" value="UniProtKB-SubCell"/>
</dbReference>
<dbReference type="GO" id="GO:0045259">
    <property type="term" value="C:proton-transporting ATP synthase complex"/>
    <property type="evidence" value="ECO:0007669"/>
    <property type="project" value="UniProtKB-KW"/>
</dbReference>
<keyword evidence="9 11" id="KW-0472">Membrane</keyword>
<keyword evidence="8 11" id="KW-0406">Ion transport</keyword>
<dbReference type="PRINTS" id="PR00123">
    <property type="entry name" value="ATPASEA"/>
</dbReference>
<accession>A0A7T0BY33</accession>
<dbReference type="NCBIfam" id="NF004482">
    <property type="entry name" value="PRK05815.2-4"/>
    <property type="match status" value="1"/>
</dbReference>
<dbReference type="EMBL" id="CP048685">
    <property type="protein sequence ID" value="QPJ63074.1"/>
    <property type="molecule type" value="Genomic_DNA"/>
</dbReference>
<evidence type="ECO:0000256" key="5">
    <source>
        <dbReference type="ARBA" id="ARBA00022692"/>
    </source>
</evidence>
<name>A0A7T0BY33_9BACT</name>
<evidence type="ECO:0000256" key="3">
    <source>
        <dbReference type="ARBA" id="ARBA00022448"/>
    </source>
</evidence>
<evidence type="ECO:0000256" key="12">
    <source>
        <dbReference type="RuleBase" id="RU000483"/>
    </source>
</evidence>
<keyword evidence="10 11" id="KW-0066">ATP synthesis</keyword>
<organism evidence="13 14">
    <name type="scientific">Candidatus Nitronauta litoralis</name>
    <dbReference type="NCBI Taxonomy" id="2705533"/>
    <lineage>
        <taxon>Bacteria</taxon>
        <taxon>Pseudomonadati</taxon>
        <taxon>Nitrospinota/Tectimicrobiota group</taxon>
        <taxon>Nitrospinota</taxon>
        <taxon>Nitrospinia</taxon>
        <taxon>Nitrospinales</taxon>
        <taxon>Nitrospinaceae</taxon>
        <taxon>Candidatus Nitronauta</taxon>
    </lineage>
</organism>
<dbReference type="HAMAP" id="MF_01393">
    <property type="entry name" value="ATP_synth_a_bact"/>
    <property type="match status" value="1"/>
</dbReference>
<dbReference type="PANTHER" id="PTHR11410:SF0">
    <property type="entry name" value="ATP SYNTHASE SUBUNIT A"/>
    <property type="match status" value="1"/>
</dbReference>
<dbReference type="NCBIfam" id="TIGR01131">
    <property type="entry name" value="ATP_synt_6_or_A"/>
    <property type="match status" value="1"/>
</dbReference>
<reference evidence="13 14" key="1">
    <citation type="submission" date="2020-02" db="EMBL/GenBank/DDBJ databases">
        <title>Genomic and physiological characterization of two novel Nitrospinaceae genera.</title>
        <authorList>
            <person name="Mueller A.J."/>
            <person name="Jung M.-Y."/>
            <person name="Strachan C.R."/>
            <person name="Herbold C.W."/>
            <person name="Kirkegaard R.H."/>
            <person name="Daims H."/>
        </authorList>
    </citation>
    <scope>NUCLEOTIDE SEQUENCE [LARGE SCALE GENOMIC DNA]</scope>
    <source>
        <strain evidence="13">EB</strain>
    </source>
</reference>
<evidence type="ECO:0000256" key="2">
    <source>
        <dbReference type="ARBA" id="ARBA00006810"/>
    </source>
</evidence>
<dbReference type="CDD" id="cd00310">
    <property type="entry name" value="ATP-synt_Fo_a_6"/>
    <property type="match status" value="1"/>
</dbReference>
<comment type="function">
    <text evidence="11 12">Key component of the proton channel; it plays a direct role in the translocation of protons across the membrane.</text>
</comment>
<protein>
    <recommendedName>
        <fullName evidence="11 12">ATP synthase subunit a</fullName>
    </recommendedName>
    <alternativeName>
        <fullName evidence="11">ATP synthase F0 sector subunit a</fullName>
    </alternativeName>
    <alternativeName>
        <fullName evidence="11">F-ATPase subunit 6</fullName>
    </alternativeName>
</protein>
<evidence type="ECO:0000256" key="11">
    <source>
        <dbReference type="HAMAP-Rule" id="MF_01393"/>
    </source>
</evidence>
<evidence type="ECO:0000256" key="6">
    <source>
        <dbReference type="ARBA" id="ARBA00022781"/>
    </source>
</evidence>
<dbReference type="KEGG" id="nli:G3M70_14800"/>
<keyword evidence="3 11" id="KW-0813">Transport</keyword>
<evidence type="ECO:0000256" key="10">
    <source>
        <dbReference type="ARBA" id="ARBA00023310"/>
    </source>
</evidence>
<dbReference type="GO" id="GO:0046933">
    <property type="term" value="F:proton-transporting ATP synthase activity, rotational mechanism"/>
    <property type="evidence" value="ECO:0007669"/>
    <property type="project" value="UniProtKB-UniRule"/>
</dbReference>
<evidence type="ECO:0000313" key="14">
    <source>
        <dbReference type="Proteomes" id="UP000594688"/>
    </source>
</evidence>
<feature type="transmembrane region" description="Helical" evidence="11">
    <location>
        <begin position="86"/>
        <end position="104"/>
    </location>
</feature>
<dbReference type="InterPro" id="IPR045083">
    <property type="entry name" value="ATP_synth_F0_asu_bact/mt"/>
</dbReference>
<dbReference type="InterPro" id="IPR023011">
    <property type="entry name" value="ATP_synth_F0_asu_AS"/>
</dbReference>
<evidence type="ECO:0000256" key="4">
    <source>
        <dbReference type="ARBA" id="ARBA00022547"/>
    </source>
</evidence>
<dbReference type="PANTHER" id="PTHR11410">
    <property type="entry name" value="ATP SYNTHASE SUBUNIT A"/>
    <property type="match status" value="1"/>
</dbReference>
<dbReference type="AlphaFoldDB" id="A0A7T0BY33"/>
<feature type="transmembrane region" description="Helical" evidence="11">
    <location>
        <begin position="30"/>
        <end position="49"/>
    </location>
</feature>
<evidence type="ECO:0000256" key="7">
    <source>
        <dbReference type="ARBA" id="ARBA00022989"/>
    </source>
</evidence>
<dbReference type="InterPro" id="IPR000568">
    <property type="entry name" value="ATP_synth_F0_asu"/>
</dbReference>
<dbReference type="Proteomes" id="UP000594688">
    <property type="component" value="Chromosome"/>
</dbReference>
<proteinExistence type="inferred from homology"/>
<dbReference type="SUPFAM" id="SSF81336">
    <property type="entry name" value="F1F0 ATP synthase subunit A"/>
    <property type="match status" value="1"/>
</dbReference>
<comment type="similarity">
    <text evidence="2 11 12">Belongs to the ATPase A chain family.</text>
</comment>
<feature type="transmembrane region" description="Helical" evidence="11">
    <location>
        <begin position="187"/>
        <end position="206"/>
    </location>
</feature>
<keyword evidence="7 11" id="KW-1133">Transmembrane helix</keyword>
<keyword evidence="6 11" id="KW-0375">Hydrogen ion transport</keyword>
<feature type="transmembrane region" description="Helical" evidence="11">
    <location>
        <begin position="116"/>
        <end position="136"/>
    </location>
</feature>
<comment type="subcellular location">
    <subcellularLocation>
        <location evidence="11 12">Cell membrane</location>
        <topology evidence="11 12">Multi-pass membrane protein</topology>
    </subcellularLocation>
    <subcellularLocation>
        <location evidence="1">Membrane</location>
        <topology evidence="1">Multi-pass membrane protein</topology>
    </subcellularLocation>
</comment>